<dbReference type="InterPro" id="IPR036188">
    <property type="entry name" value="FAD/NAD-bd_sf"/>
</dbReference>
<keyword evidence="4" id="KW-0560">Oxidoreductase</keyword>
<dbReference type="PROSITE" id="PS00197">
    <property type="entry name" value="2FE2S_FER_1"/>
    <property type="match status" value="1"/>
</dbReference>
<gene>
    <name evidence="9" type="ORF">F6X42_40520</name>
</gene>
<evidence type="ECO:0000256" key="2">
    <source>
        <dbReference type="ARBA" id="ARBA00022714"/>
    </source>
</evidence>
<feature type="domain" description="2Fe-2S ferredoxin-type" evidence="7">
    <location>
        <begin position="709"/>
        <end position="794"/>
    </location>
</feature>
<dbReference type="InterPro" id="IPR017927">
    <property type="entry name" value="FAD-bd_FR_type"/>
</dbReference>
<dbReference type="InterPro" id="IPR006058">
    <property type="entry name" value="2Fe2S_fd_BS"/>
</dbReference>
<dbReference type="SUPFAM" id="SSF51905">
    <property type="entry name" value="FAD/NAD(P)-binding domain"/>
    <property type="match status" value="1"/>
</dbReference>
<evidence type="ECO:0000259" key="7">
    <source>
        <dbReference type="PROSITE" id="PS51085"/>
    </source>
</evidence>
<keyword evidence="1" id="KW-0285">Flavoprotein</keyword>
<dbReference type="InterPro" id="IPR050415">
    <property type="entry name" value="MRET"/>
</dbReference>
<keyword evidence="5" id="KW-0408">Iron</keyword>
<dbReference type="PROSITE" id="PS51085">
    <property type="entry name" value="2FE2S_FER_2"/>
    <property type="match status" value="1"/>
</dbReference>
<dbReference type="CDD" id="cd00207">
    <property type="entry name" value="fer2"/>
    <property type="match status" value="1"/>
</dbReference>
<dbReference type="CDD" id="cd06185">
    <property type="entry name" value="PDR_like"/>
    <property type="match status" value="1"/>
</dbReference>
<dbReference type="InterPro" id="IPR036010">
    <property type="entry name" value="2Fe-2S_ferredoxin-like_sf"/>
</dbReference>
<keyword evidence="10" id="KW-1185">Reference proteome</keyword>
<dbReference type="Gene3D" id="2.40.30.10">
    <property type="entry name" value="Translation factors"/>
    <property type="match status" value="1"/>
</dbReference>
<dbReference type="PANTHER" id="PTHR47354:SF1">
    <property type="entry name" value="CARNITINE MONOOXYGENASE REDUCTASE SUBUNIT"/>
    <property type="match status" value="1"/>
</dbReference>
<keyword evidence="3" id="KW-0479">Metal-binding</keyword>
<organism evidence="9 10">
    <name type="scientific">Paraburkholderia podalyriae</name>
    <dbReference type="NCBI Taxonomy" id="1938811"/>
    <lineage>
        <taxon>Bacteria</taxon>
        <taxon>Pseudomonadati</taxon>
        <taxon>Pseudomonadota</taxon>
        <taxon>Betaproteobacteria</taxon>
        <taxon>Burkholderiales</taxon>
        <taxon>Burkholderiaceae</taxon>
        <taxon>Paraburkholderia</taxon>
    </lineage>
</organism>
<keyword evidence="6" id="KW-0411">Iron-sulfur</keyword>
<dbReference type="Gene3D" id="3.40.50.80">
    <property type="entry name" value="Nucleotide-binding domain of ferredoxin-NADP reductase (FNR) module"/>
    <property type="match status" value="1"/>
</dbReference>
<evidence type="ECO:0000259" key="8">
    <source>
        <dbReference type="PROSITE" id="PS51384"/>
    </source>
</evidence>
<sequence>MQHVIIIGASIAGVSAAKVLAQHVGRITVVERDTLDSGQPHRMGAPQSQHQHALLGRGRVELDALFPGFSERLLGGGAHLVNPGMDFAFFGPTGWMKRQPGVETLFQSRTLLENSLRTLATEQIANIEILFGQEVIGLLHDANARRVLGVNVRSRDDGSERMIEADLVVDASGRASKSVAWLEALGNGAPEETIVDAHCGYSSRWYAAPSELPAGWWWKAAYSASSLDNPMGGSLAPVEGGRWLVTTWGYERQYPPTDTAGFNELLRHGLRTPLLHEMTSLAEPISPIYAFKGFVNRRRWFSRWEGLPKGYISVGDVGCVFNPVHGQGMTSAVLAARSLEAVIGREGLDHPNLGRLYYRYSEKVQDIASQLSCGYDLRFPSADGKRPRFFAAQNWFFDRFAEAAQKQPDLYIKLMRVMHLLDDPAVLGTLSVTARVLAHAFRPGPGAKDRTSPMPAFDYTQRSIRHPAAESSEPNSTPEWRRARIVRKRKEADGVFSFLLQHEDNEALPAFDPGAHIDIRLGTLTRQYSLCNAPEDDGRFLICAQREVESRGGSRMLCDDLQEGDTISWRGPKQMFPLTDPEASALLLAGGIGMTPLLAMAEKLHAVGTPFALHIFVRNAARLPFRERLATAPYARSVFVHSDDTPSAERIDLSQLIKEATARHLYICGPGGFIDAALATATAQGWPETCVHVERFSAGQPDFRRNRSFTITLAKSRRTLEVPADRSALAVLNEAGCAIPTSCETGVCGTCVTTIVSGDPDHRDSFLDSREQAQGRLFLPCCSRAKTSTLVLNL</sequence>
<dbReference type="PRINTS" id="PR00409">
    <property type="entry name" value="PHDIOXRDTASE"/>
</dbReference>
<dbReference type="Gene3D" id="3.50.50.60">
    <property type="entry name" value="FAD/NAD(P)-binding domain"/>
    <property type="match status" value="1"/>
</dbReference>
<evidence type="ECO:0000313" key="10">
    <source>
        <dbReference type="Proteomes" id="UP000736373"/>
    </source>
</evidence>
<dbReference type="Pfam" id="PF12831">
    <property type="entry name" value="FAD_oxidored"/>
    <property type="match status" value="1"/>
</dbReference>
<dbReference type="InterPro" id="IPR039261">
    <property type="entry name" value="FNR_nucleotide-bd"/>
</dbReference>
<comment type="caution">
    <text evidence="9">The sequence shown here is derived from an EMBL/GenBank/DDBJ whole genome shotgun (WGS) entry which is preliminary data.</text>
</comment>
<dbReference type="RefSeq" id="WP_187639319.1">
    <property type="nucleotide sequence ID" value="NZ_VZQQ01000105.1"/>
</dbReference>
<dbReference type="Proteomes" id="UP000736373">
    <property type="component" value="Unassembled WGS sequence"/>
</dbReference>
<evidence type="ECO:0000256" key="3">
    <source>
        <dbReference type="ARBA" id="ARBA00022723"/>
    </source>
</evidence>
<evidence type="ECO:0000256" key="4">
    <source>
        <dbReference type="ARBA" id="ARBA00023002"/>
    </source>
</evidence>
<dbReference type="SUPFAM" id="SSF52343">
    <property type="entry name" value="Ferredoxin reductase-like, C-terminal NADP-linked domain"/>
    <property type="match status" value="1"/>
</dbReference>
<dbReference type="PROSITE" id="PS51384">
    <property type="entry name" value="FAD_FR"/>
    <property type="match status" value="1"/>
</dbReference>
<evidence type="ECO:0000256" key="6">
    <source>
        <dbReference type="ARBA" id="ARBA00023014"/>
    </source>
</evidence>
<dbReference type="SUPFAM" id="SSF54292">
    <property type="entry name" value="2Fe-2S ferredoxin-like"/>
    <property type="match status" value="1"/>
</dbReference>
<feature type="domain" description="FAD-binding FR-type" evidence="8">
    <location>
        <begin position="478"/>
        <end position="579"/>
    </location>
</feature>
<dbReference type="Gene3D" id="3.10.20.30">
    <property type="match status" value="1"/>
</dbReference>
<evidence type="ECO:0000313" key="9">
    <source>
        <dbReference type="EMBL" id="MBC8752459.1"/>
    </source>
</evidence>
<protein>
    <submittedName>
        <fullName evidence="9">2Fe-2S iron-sulfur cluster binding domain-containing protein</fullName>
    </submittedName>
</protein>
<reference evidence="9 10" key="1">
    <citation type="submission" date="2019-09" db="EMBL/GenBank/DDBJ databases">
        <title>Paraburkholderia podalyriae sp. nov., A South African Podalyria-associated rhizobium.</title>
        <authorList>
            <person name="Mavima L."/>
            <person name="Beukes C.W."/>
            <person name="Palmer M."/>
            <person name="De Meyer S.E."/>
            <person name="James E.K."/>
            <person name="Maluk M."/>
            <person name="Avontuur J.R."/>
            <person name="Chan W.Y."/>
            <person name="Venter S.N."/>
            <person name="Steenkamp E.T."/>
        </authorList>
    </citation>
    <scope>NUCLEOTIDE SEQUENCE [LARGE SCALE GENOMIC DNA]</scope>
    <source>
        <strain evidence="9 10">WC7.3b</strain>
    </source>
</reference>
<name>A0ABR7Q1N3_9BURK</name>
<proteinExistence type="predicted"/>
<evidence type="ECO:0000256" key="1">
    <source>
        <dbReference type="ARBA" id="ARBA00022630"/>
    </source>
</evidence>
<dbReference type="InterPro" id="IPR001041">
    <property type="entry name" value="2Fe-2S_ferredoxin-type"/>
</dbReference>
<accession>A0ABR7Q1N3</accession>
<dbReference type="Pfam" id="PF00111">
    <property type="entry name" value="Fer2"/>
    <property type="match status" value="1"/>
</dbReference>
<dbReference type="InterPro" id="IPR012675">
    <property type="entry name" value="Beta-grasp_dom_sf"/>
</dbReference>
<dbReference type="InterPro" id="IPR017938">
    <property type="entry name" value="Riboflavin_synthase-like_b-brl"/>
</dbReference>
<evidence type="ECO:0000256" key="5">
    <source>
        <dbReference type="ARBA" id="ARBA00023004"/>
    </source>
</evidence>
<keyword evidence="2" id="KW-0001">2Fe-2S</keyword>
<dbReference type="EMBL" id="VZQQ01000105">
    <property type="protein sequence ID" value="MBC8752459.1"/>
    <property type="molecule type" value="Genomic_DNA"/>
</dbReference>
<dbReference type="PANTHER" id="PTHR47354">
    <property type="entry name" value="NADH OXIDOREDUCTASE HCR"/>
    <property type="match status" value="1"/>
</dbReference>
<dbReference type="SUPFAM" id="SSF63380">
    <property type="entry name" value="Riboflavin synthase domain-like"/>
    <property type="match status" value="1"/>
</dbReference>